<feature type="region of interest" description="Disordered" evidence="7">
    <location>
        <begin position="429"/>
        <end position="651"/>
    </location>
</feature>
<keyword evidence="4" id="KW-0677">Repeat</keyword>
<feature type="compositionally biased region" description="Basic and acidic residues" evidence="7">
    <location>
        <begin position="1448"/>
        <end position="1461"/>
    </location>
</feature>
<dbReference type="SUPFAM" id="SSF117281">
    <property type="entry name" value="Kelch motif"/>
    <property type="match status" value="1"/>
</dbReference>
<feature type="compositionally biased region" description="Low complexity" evidence="7">
    <location>
        <begin position="69"/>
        <end position="84"/>
    </location>
</feature>
<sequence length="1461" mass="159846">MAFLFKSKNRDKHGQQQPRDGPPPGPAGRVVRDEKNSGTRSTPTGSVNSFDEVAGTPSPDVKEYNARRAQQQEPSQAAQQQYQQSPPPSQPTSDLPLRNPQPPNPNASLYPWSQRRLALSSAIPSPFPRYGAAVNAVSSKEGDIYVMGGLINSSTVKATTAEGPGPRVGHASLLVGNAFIVYGGDTKIDETDVLDETLYLLNTSTRQWSRALPAGPRPSGRYGHSLNIIGSKIYIFGGQVEGYFMNDLVTFDLNQLQMPNNKWEVLIENSDSGNDPQAKIPPARTNHSVVTYNDKLYLFGGTNGFQWFNDVWCYDPAVNMWEQLDCIGYIPVPREGHAASLVDDVMYIFGGRTEEGVDLGDLAAFRISSRRWYTFQNMGPSPSPRSGHSMTAVGKSIVVVGGEPSSATNQVNDLSIVYVLDTTKIRYPNDAQIQSGNQKGRRPSNDTPTGNRPPSSRDGSLPPDQRRMVGGAQGSPTNSSAKGQAGVDNHAHPPVSNGISKLPRAAGTSTPSGPPPPGQAPKPGVSANPNARARNASIERIERDAARSRSPSLNGMTQSPTPRDPAKEGIPATNGRRTPNQQGQRAAPKMEEENVEMSKPRHSRPSRGQGSVDSSTEPVLRNAAVPRPSSPPPPTRQASNPLSRRGSNRNSQTVTLLKELDSARNRNAWYASELELARKAGYVSNASLGPALDSRNAETFDDDDKPLIEALLAMKQELANVQSSVDKQAILAAKQIAEAERQRDAAVREAAYAKAKMAGQTGSAASTPQLDNEGDMASGDRAADLSRKLASALTLQKDLQTHLTRLNSELESERRARQLADETSNAAQKRSADLEGYKQQASLELERLRAELHVIQREAREHSIASAEAQASLQLLRVEQNDLEHKLKEATGGHEEHEQSLISLRDAVSASADLRNHIEKKLNEERARREEAESNLSHAKSELEARNAEIVTLKERLQDAEELAERHAAEAQSHRLAILSGLENIAKDETGPNRADAERIATLQEQLNSANALVRKYQQEADAAADKLRSAEERIAGLEAYQEQSSREGVTIRRQLQSALRDVQSLQALSSDLKHQLASQQLETNAVTVQHNTLKDILSERGISPTSLARVRELGSRNDSPNPSQTRDLERQLAQAVAAHEETKQVFAIQAQESESAFRDKISQLESDYQSAVHYVKGTEKMLKKLKEELSKYKSDNARLKNENLELEERIQDNENGGGSNTAAAEWHSEREALLRRIEGLEEQVQTSSAELKRQLEEVRRELDVTRQERDSATQSSSDSIQRLTAREKELEEMQQENSLLEKRAQDAEQKVGLLLDQVENSVDNYRRQSRISSDHVNIAVPTTMNGTGHNRQESSDAGSLYGGLGGAGGLSGAGGARNSAALDSLANELDMLRSHWEATNKNYRLSTNFDFENAPSRREDDGVGLGLSASLADWRKRLDTDDQEPEGGDKLREPKGNAGP</sequence>
<evidence type="ECO:0000256" key="2">
    <source>
        <dbReference type="ARBA" id="ARBA00022441"/>
    </source>
</evidence>
<dbReference type="PANTHER" id="PTHR23244">
    <property type="entry name" value="KELCH REPEAT DOMAIN"/>
    <property type="match status" value="1"/>
</dbReference>
<dbReference type="GO" id="GO:0051285">
    <property type="term" value="C:cell cortex of cell tip"/>
    <property type="evidence" value="ECO:0007669"/>
    <property type="project" value="TreeGrafter"/>
</dbReference>
<protein>
    <submittedName>
        <fullName evidence="8">Negative regulator of mitotic exit</fullName>
    </submittedName>
</protein>
<dbReference type="Pfam" id="PF24681">
    <property type="entry name" value="Kelch_KLHDC2_KLHL20_DRC7"/>
    <property type="match status" value="1"/>
</dbReference>
<evidence type="ECO:0000256" key="7">
    <source>
        <dbReference type="SAM" id="MobiDB-lite"/>
    </source>
</evidence>
<feature type="compositionally biased region" description="Polar residues" evidence="7">
    <location>
        <begin position="38"/>
        <end position="49"/>
    </location>
</feature>
<feature type="region of interest" description="Disordered" evidence="7">
    <location>
        <begin position="806"/>
        <end position="835"/>
    </location>
</feature>
<evidence type="ECO:0000313" key="8">
    <source>
        <dbReference type="EMBL" id="KAK7748381.1"/>
    </source>
</evidence>
<feature type="compositionally biased region" description="Polar residues" evidence="7">
    <location>
        <begin position="760"/>
        <end position="770"/>
    </location>
</feature>
<feature type="compositionally biased region" description="Basic and acidic residues" evidence="7">
    <location>
        <begin position="811"/>
        <end position="820"/>
    </location>
</feature>
<dbReference type="SMART" id="SM00612">
    <property type="entry name" value="Kelch"/>
    <property type="match status" value="2"/>
</dbReference>
<feature type="compositionally biased region" description="Polar residues" evidence="7">
    <location>
        <begin position="606"/>
        <end position="617"/>
    </location>
</feature>
<evidence type="ECO:0000256" key="4">
    <source>
        <dbReference type="ARBA" id="ARBA00022737"/>
    </source>
</evidence>
<keyword evidence="9" id="KW-1185">Reference proteome</keyword>
<feature type="compositionally biased region" description="Low complexity" evidence="7">
    <location>
        <begin position="521"/>
        <end position="536"/>
    </location>
</feature>
<reference evidence="8 9" key="1">
    <citation type="submission" date="2024-02" db="EMBL/GenBank/DDBJ databases">
        <title>De novo assembly and annotation of 12 fungi associated with fruit tree decline syndrome in Ontario, Canada.</title>
        <authorList>
            <person name="Sulman M."/>
            <person name="Ellouze W."/>
            <person name="Ilyukhin E."/>
        </authorList>
    </citation>
    <scope>NUCLEOTIDE SEQUENCE [LARGE SCALE GENOMIC DNA]</scope>
    <source>
        <strain evidence="8 9">M11/M66-122</strain>
    </source>
</reference>
<dbReference type="InterPro" id="IPR015915">
    <property type="entry name" value="Kelch-typ_b-propeller"/>
</dbReference>
<feature type="region of interest" description="Disordered" evidence="7">
    <location>
        <begin position="1433"/>
        <end position="1461"/>
    </location>
</feature>
<organism evidence="8 9">
    <name type="scientific">Diatrype stigma</name>
    <dbReference type="NCBI Taxonomy" id="117547"/>
    <lineage>
        <taxon>Eukaryota</taxon>
        <taxon>Fungi</taxon>
        <taxon>Dikarya</taxon>
        <taxon>Ascomycota</taxon>
        <taxon>Pezizomycotina</taxon>
        <taxon>Sordariomycetes</taxon>
        <taxon>Xylariomycetidae</taxon>
        <taxon>Xylariales</taxon>
        <taxon>Diatrypaceae</taxon>
        <taxon>Diatrype</taxon>
    </lineage>
</organism>
<feature type="compositionally biased region" description="Polar residues" evidence="7">
    <location>
        <begin position="1273"/>
        <end position="1282"/>
    </location>
</feature>
<feature type="region of interest" description="Disordered" evidence="7">
    <location>
        <begin position="1"/>
        <end position="110"/>
    </location>
</feature>
<feature type="compositionally biased region" description="Polar residues" evidence="7">
    <location>
        <begin position="575"/>
        <end position="584"/>
    </location>
</feature>
<evidence type="ECO:0000313" key="9">
    <source>
        <dbReference type="Proteomes" id="UP001320420"/>
    </source>
</evidence>
<evidence type="ECO:0000256" key="6">
    <source>
        <dbReference type="SAM" id="Coils"/>
    </source>
</evidence>
<feature type="region of interest" description="Disordered" evidence="7">
    <location>
        <begin position="1262"/>
        <end position="1282"/>
    </location>
</feature>
<feature type="compositionally biased region" description="Polar residues" evidence="7">
    <location>
        <begin position="549"/>
        <end position="561"/>
    </location>
</feature>
<accession>A0AAN9UJW7</accession>
<feature type="coiled-coil region" evidence="6">
    <location>
        <begin position="729"/>
        <end position="756"/>
    </location>
</feature>
<feature type="compositionally biased region" description="Basic and acidic residues" evidence="7">
    <location>
        <begin position="537"/>
        <end position="547"/>
    </location>
</feature>
<evidence type="ECO:0000256" key="3">
    <source>
        <dbReference type="ARBA" id="ARBA00022490"/>
    </source>
</evidence>
<evidence type="ECO:0000256" key="1">
    <source>
        <dbReference type="ARBA" id="ARBA00004496"/>
    </source>
</evidence>
<gene>
    <name evidence="8" type="primary">KEL2</name>
    <name evidence="8" type="ORF">SLS62_008644</name>
</gene>
<dbReference type="PANTHER" id="PTHR23244:SF456">
    <property type="entry name" value="MULTIPLE EPIDERMAL GROWTH FACTOR-LIKE DOMAINS PROTEIN 8"/>
    <property type="match status" value="1"/>
</dbReference>
<comment type="subcellular location">
    <subcellularLocation>
        <location evidence="1">Cytoplasm</location>
    </subcellularLocation>
</comment>
<feature type="compositionally biased region" description="Polar residues" evidence="7">
    <location>
        <begin position="445"/>
        <end position="458"/>
    </location>
</feature>
<feature type="region of interest" description="Disordered" evidence="7">
    <location>
        <begin position="756"/>
        <end position="781"/>
    </location>
</feature>
<keyword evidence="2" id="KW-0880">Kelch repeat</keyword>
<keyword evidence="3" id="KW-0963">Cytoplasm</keyword>
<comment type="caution">
    <text evidence="8">The sequence shown here is derived from an EMBL/GenBank/DDBJ whole genome shotgun (WGS) entry which is preliminary data.</text>
</comment>
<feature type="compositionally biased region" description="Basic and acidic residues" evidence="7">
    <location>
        <begin position="588"/>
        <end position="599"/>
    </location>
</feature>
<dbReference type="EMBL" id="JAKJXP020000082">
    <property type="protein sequence ID" value="KAK7748381.1"/>
    <property type="molecule type" value="Genomic_DNA"/>
</dbReference>
<proteinExistence type="predicted"/>
<dbReference type="GO" id="GO:0061245">
    <property type="term" value="P:establishment or maintenance of bipolar cell polarity"/>
    <property type="evidence" value="ECO:0007669"/>
    <property type="project" value="TreeGrafter"/>
</dbReference>
<dbReference type="Proteomes" id="UP001320420">
    <property type="component" value="Unassembled WGS sequence"/>
</dbReference>
<dbReference type="FunFam" id="2.120.10.80:FF:000049">
    <property type="entry name" value="Cell polarity protein (Tea1)"/>
    <property type="match status" value="1"/>
</dbReference>
<dbReference type="Gene3D" id="2.120.10.80">
    <property type="entry name" value="Kelch-type beta propeller"/>
    <property type="match status" value="1"/>
</dbReference>
<feature type="coiled-coil region" evidence="6">
    <location>
        <begin position="915"/>
        <end position="1048"/>
    </location>
</feature>
<keyword evidence="5 6" id="KW-0175">Coiled coil</keyword>
<feature type="compositionally biased region" description="Basic and acidic residues" evidence="7">
    <location>
        <begin position="1262"/>
        <end position="1272"/>
    </location>
</feature>
<dbReference type="InterPro" id="IPR006652">
    <property type="entry name" value="Kelch_1"/>
</dbReference>
<name>A0AAN9UJW7_9PEZI</name>
<evidence type="ECO:0000256" key="5">
    <source>
        <dbReference type="ARBA" id="ARBA00023054"/>
    </source>
</evidence>